<evidence type="ECO:0000313" key="2">
    <source>
        <dbReference type="Proteomes" id="UP001064048"/>
    </source>
</evidence>
<protein>
    <submittedName>
        <fullName evidence="1">Uncharacterized protein</fullName>
    </submittedName>
</protein>
<name>A0ACC0J7I1_CHOFU</name>
<accession>A0ACC0J7I1</accession>
<reference evidence="1 2" key="1">
    <citation type="journal article" date="2022" name="Genome Biol. Evol.">
        <title>The Spruce Budworm Genome: Reconstructing the Evolutionary History of Antifreeze Proteins.</title>
        <authorList>
            <person name="Beliveau C."/>
            <person name="Gagne P."/>
            <person name="Picq S."/>
            <person name="Vernygora O."/>
            <person name="Keeling C.I."/>
            <person name="Pinkney K."/>
            <person name="Doucet D."/>
            <person name="Wen F."/>
            <person name="Johnston J.S."/>
            <person name="Maaroufi H."/>
            <person name="Boyle B."/>
            <person name="Laroche J."/>
            <person name="Dewar K."/>
            <person name="Juretic N."/>
            <person name="Blackburn G."/>
            <person name="Nisole A."/>
            <person name="Brunet B."/>
            <person name="Brandao M."/>
            <person name="Lumley L."/>
            <person name="Duan J."/>
            <person name="Quan G."/>
            <person name="Lucarotti C.J."/>
            <person name="Roe A.D."/>
            <person name="Sperling F.A.H."/>
            <person name="Levesque R.C."/>
            <person name="Cusson M."/>
        </authorList>
    </citation>
    <scope>NUCLEOTIDE SEQUENCE [LARGE SCALE GENOMIC DNA]</scope>
    <source>
        <strain evidence="1">Glfc:IPQL:Cfum</strain>
    </source>
</reference>
<dbReference type="EMBL" id="CM046114">
    <property type="protein sequence ID" value="KAI8420030.1"/>
    <property type="molecule type" value="Genomic_DNA"/>
</dbReference>
<sequence>MCVLYAALATFAKSALALVLRQPRVAAALATLPLSPISNPKLEIAILIFWVTDNFLMYHPRGVSSKLKSKVRYQSIKKEKSASEEEHSADERLLGANV</sequence>
<gene>
    <name evidence="1" type="ORF">MSG28_008626</name>
</gene>
<dbReference type="Proteomes" id="UP001064048">
    <property type="component" value="Chromosome 14"/>
</dbReference>
<organism evidence="1 2">
    <name type="scientific">Choristoneura fumiferana</name>
    <name type="common">Spruce budworm moth</name>
    <name type="synonym">Archips fumiferana</name>
    <dbReference type="NCBI Taxonomy" id="7141"/>
    <lineage>
        <taxon>Eukaryota</taxon>
        <taxon>Metazoa</taxon>
        <taxon>Ecdysozoa</taxon>
        <taxon>Arthropoda</taxon>
        <taxon>Hexapoda</taxon>
        <taxon>Insecta</taxon>
        <taxon>Pterygota</taxon>
        <taxon>Neoptera</taxon>
        <taxon>Endopterygota</taxon>
        <taxon>Lepidoptera</taxon>
        <taxon>Glossata</taxon>
        <taxon>Ditrysia</taxon>
        <taxon>Tortricoidea</taxon>
        <taxon>Tortricidae</taxon>
        <taxon>Tortricinae</taxon>
        <taxon>Choristoneura</taxon>
    </lineage>
</organism>
<comment type="caution">
    <text evidence="1">The sequence shown here is derived from an EMBL/GenBank/DDBJ whole genome shotgun (WGS) entry which is preliminary data.</text>
</comment>
<proteinExistence type="predicted"/>
<evidence type="ECO:0000313" key="1">
    <source>
        <dbReference type="EMBL" id="KAI8420030.1"/>
    </source>
</evidence>
<keyword evidence="2" id="KW-1185">Reference proteome</keyword>